<feature type="domain" description="DUF6985" evidence="1">
    <location>
        <begin position="3"/>
        <end position="90"/>
    </location>
</feature>
<name>A0A6L8V5Z3_9BACL</name>
<dbReference type="Pfam" id="PF22481">
    <property type="entry name" value="DUF6985"/>
    <property type="match status" value="1"/>
</dbReference>
<sequence length="103" mass="12054">MVLKVLFKNYKDLQDYYGYEDEELERFMPDINEINDLKNLIGLLNVHIMNVHKDGMAYFGLEFDCTWDEEHGFGVMIYKNNVVELGVADISILTWVAERANSQ</sequence>
<keyword evidence="3" id="KW-1185">Reference proteome</keyword>
<organism evidence="2 3">
    <name type="scientific">Paenibacillus silvestris</name>
    <dbReference type="NCBI Taxonomy" id="2606219"/>
    <lineage>
        <taxon>Bacteria</taxon>
        <taxon>Bacillati</taxon>
        <taxon>Bacillota</taxon>
        <taxon>Bacilli</taxon>
        <taxon>Bacillales</taxon>
        <taxon>Paenibacillaceae</taxon>
        <taxon>Paenibacillus</taxon>
    </lineage>
</organism>
<dbReference type="InterPro" id="IPR054254">
    <property type="entry name" value="DUF6985"/>
</dbReference>
<protein>
    <recommendedName>
        <fullName evidence="1">DUF6985 domain-containing protein</fullName>
    </recommendedName>
</protein>
<evidence type="ECO:0000313" key="2">
    <source>
        <dbReference type="EMBL" id="MZQ85798.1"/>
    </source>
</evidence>
<proteinExistence type="predicted"/>
<gene>
    <name evidence="2" type="ORF">GQF01_27205</name>
</gene>
<dbReference type="AlphaFoldDB" id="A0A6L8V5Z3"/>
<accession>A0A6L8V5Z3</accession>
<reference evidence="2 3" key="1">
    <citation type="submission" date="2019-12" db="EMBL/GenBank/DDBJ databases">
        <title>Paenibacillus sp. nov. sp. isolated from soil.</title>
        <authorList>
            <person name="Kim J."/>
            <person name="Jeong S.E."/>
            <person name="Jung H.S."/>
            <person name="Jeon C.O."/>
        </authorList>
    </citation>
    <scope>NUCLEOTIDE SEQUENCE [LARGE SCALE GENOMIC DNA]</scope>
    <source>
        <strain evidence="2 3">5J-6</strain>
    </source>
</reference>
<evidence type="ECO:0000259" key="1">
    <source>
        <dbReference type="Pfam" id="PF22481"/>
    </source>
</evidence>
<dbReference type="EMBL" id="WTUZ01000036">
    <property type="protein sequence ID" value="MZQ85798.1"/>
    <property type="molecule type" value="Genomic_DNA"/>
</dbReference>
<evidence type="ECO:0000313" key="3">
    <source>
        <dbReference type="Proteomes" id="UP000481087"/>
    </source>
</evidence>
<dbReference type="Proteomes" id="UP000481087">
    <property type="component" value="Unassembled WGS sequence"/>
</dbReference>
<comment type="caution">
    <text evidence="2">The sequence shown here is derived from an EMBL/GenBank/DDBJ whole genome shotgun (WGS) entry which is preliminary data.</text>
</comment>